<name>A0A8D8AAH1_CULPI</name>
<dbReference type="GO" id="GO:0008270">
    <property type="term" value="F:zinc ion binding"/>
    <property type="evidence" value="ECO:0007669"/>
    <property type="project" value="UniProtKB-KW"/>
</dbReference>
<keyword evidence="4 5" id="KW-0238">DNA-binding</keyword>
<proteinExistence type="predicted"/>
<keyword evidence="2 5" id="KW-0863">Zinc-finger</keyword>
<dbReference type="SMART" id="SM00980">
    <property type="entry name" value="THAP"/>
    <property type="match status" value="1"/>
</dbReference>
<evidence type="ECO:0000256" key="1">
    <source>
        <dbReference type="ARBA" id="ARBA00022723"/>
    </source>
</evidence>
<evidence type="ECO:0000256" key="3">
    <source>
        <dbReference type="ARBA" id="ARBA00022833"/>
    </source>
</evidence>
<dbReference type="InterPro" id="IPR006612">
    <property type="entry name" value="THAP_Znf"/>
</dbReference>
<reference evidence="7" key="1">
    <citation type="submission" date="2021-05" db="EMBL/GenBank/DDBJ databases">
        <authorList>
            <person name="Alioto T."/>
            <person name="Alioto T."/>
            <person name="Gomez Garrido J."/>
        </authorList>
    </citation>
    <scope>NUCLEOTIDE SEQUENCE</scope>
</reference>
<evidence type="ECO:0000313" key="7">
    <source>
        <dbReference type="EMBL" id="CAG6452299.1"/>
    </source>
</evidence>
<dbReference type="Pfam" id="PF05485">
    <property type="entry name" value="THAP"/>
    <property type="match status" value="1"/>
</dbReference>
<dbReference type="PANTHER" id="PTHR46927:SF3">
    <property type="entry name" value="THAP-TYPE DOMAIN-CONTAINING PROTEIN"/>
    <property type="match status" value="1"/>
</dbReference>
<dbReference type="AlphaFoldDB" id="A0A8D8AAH1"/>
<keyword evidence="3" id="KW-0862">Zinc</keyword>
<accession>A0A8D8AAH1</accession>
<dbReference type="SMART" id="SM00692">
    <property type="entry name" value="DM3"/>
    <property type="match status" value="1"/>
</dbReference>
<dbReference type="InterPro" id="IPR052224">
    <property type="entry name" value="THAP_domain_protein"/>
</dbReference>
<dbReference type="PROSITE" id="PS50950">
    <property type="entry name" value="ZF_THAP"/>
    <property type="match status" value="1"/>
</dbReference>
<organism evidence="7">
    <name type="scientific">Culex pipiens</name>
    <name type="common">House mosquito</name>
    <dbReference type="NCBI Taxonomy" id="7175"/>
    <lineage>
        <taxon>Eukaryota</taxon>
        <taxon>Metazoa</taxon>
        <taxon>Ecdysozoa</taxon>
        <taxon>Arthropoda</taxon>
        <taxon>Hexapoda</taxon>
        <taxon>Insecta</taxon>
        <taxon>Pterygota</taxon>
        <taxon>Neoptera</taxon>
        <taxon>Endopterygota</taxon>
        <taxon>Diptera</taxon>
        <taxon>Nematocera</taxon>
        <taxon>Culicoidea</taxon>
        <taxon>Culicidae</taxon>
        <taxon>Culicinae</taxon>
        <taxon>Culicini</taxon>
        <taxon>Culex</taxon>
        <taxon>Culex</taxon>
    </lineage>
</organism>
<keyword evidence="1" id="KW-0479">Metal-binding</keyword>
<evidence type="ECO:0000256" key="2">
    <source>
        <dbReference type="ARBA" id="ARBA00022771"/>
    </source>
</evidence>
<dbReference type="GO" id="GO:0003677">
    <property type="term" value="F:DNA binding"/>
    <property type="evidence" value="ECO:0007669"/>
    <property type="project" value="UniProtKB-UniRule"/>
</dbReference>
<protein>
    <submittedName>
        <fullName evidence="7">(northern house mosquito) hypothetical protein</fullName>
    </submittedName>
</protein>
<feature type="domain" description="THAP-type" evidence="6">
    <location>
        <begin position="1"/>
        <end position="91"/>
    </location>
</feature>
<evidence type="ECO:0000256" key="4">
    <source>
        <dbReference type="ARBA" id="ARBA00023125"/>
    </source>
</evidence>
<dbReference type="PANTHER" id="PTHR46927">
    <property type="entry name" value="AGAP005574-PA"/>
    <property type="match status" value="1"/>
</dbReference>
<dbReference type="EMBL" id="HBUE01020421">
    <property type="protein sequence ID" value="CAG6452299.1"/>
    <property type="molecule type" value="Transcribed_RNA"/>
</dbReference>
<evidence type="ECO:0000256" key="5">
    <source>
        <dbReference type="PROSITE-ProRule" id="PRU00309"/>
    </source>
</evidence>
<dbReference type="SUPFAM" id="SSF57716">
    <property type="entry name" value="Glucocorticoid receptor-like (DNA-binding domain)"/>
    <property type="match status" value="1"/>
</dbReference>
<evidence type="ECO:0000259" key="6">
    <source>
        <dbReference type="PROSITE" id="PS50950"/>
    </source>
</evidence>
<sequence length="158" mass="17578">MSTCVICGLTMYQVRRCKLTVGFHKFPTEPVQRQAWVDFCAGGGVLDDSTKVSGSICSDHFEEECFRGDGKRVSEPGKRHVLNDGAVPTIWEGALQRKLEQRVARMQQRIEQKSMVEVSGGHQFWCIDYRCQDLLVSVSKEVSADAGEGGKGLPNLRV</sequence>